<evidence type="ECO:0000313" key="3">
    <source>
        <dbReference type="EMBL" id="PFJ29143.1"/>
    </source>
</evidence>
<dbReference type="RefSeq" id="WP_098007357.1">
    <property type="nucleotide sequence ID" value="NZ_NUVX01000080.1"/>
</dbReference>
<feature type="chain" id="PRO_5040768944" description="Lipoprotein" evidence="2">
    <location>
        <begin position="22"/>
        <end position="88"/>
    </location>
</feature>
<comment type="caution">
    <text evidence="3">The sequence shown here is derived from an EMBL/GenBank/DDBJ whole genome shotgun (WGS) entry which is preliminary data.</text>
</comment>
<dbReference type="Proteomes" id="UP000224003">
    <property type="component" value="Unassembled WGS sequence"/>
</dbReference>
<dbReference type="AlphaFoldDB" id="A0A9X6WI21"/>
<dbReference type="PROSITE" id="PS51257">
    <property type="entry name" value="PROKAR_LIPOPROTEIN"/>
    <property type="match status" value="1"/>
</dbReference>
<evidence type="ECO:0008006" key="5">
    <source>
        <dbReference type="Google" id="ProtNLM"/>
    </source>
</evidence>
<proteinExistence type="predicted"/>
<evidence type="ECO:0000256" key="2">
    <source>
        <dbReference type="SAM" id="SignalP"/>
    </source>
</evidence>
<sequence>MKKIVVSFLVLSGIMAGCANATQDKAVLSEYQQKHNEETKVEKKEIIAVTKENGKEKLEKKEIEVNEEEEGKRVMKRALEMKKFFEGK</sequence>
<keyword evidence="1" id="KW-0175">Coiled coil</keyword>
<feature type="coiled-coil region" evidence="1">
    <location>
        <begin position="51"/>
        <end position="78"/>
    </location>
</feature>
<organism evidence="3 4">
    <name type="scientific">Bacillus thuringiensis</name>
    <dbReference type="NCBI Taxonomy" id="1428"/>
    <lineage>
        <taxon>Bacteria</taxon>
        <taxon>Bacillati</taxon>
        <taxon>Bacillota</taxon>
        <taxon>Bacilli</taxon>
        <taxon>Bacillales</taxon>
        <taxon>Bacillaceae</taxon>
        <taxon>Bacillus</taxon>
        <taxon>Bacillus cereus group</taxon>
    </lineage>
</organism>
<gene>
    <name evidence="3" type="ORF">COJ15_32025</name>
</gene>
<evidence type="ECO:0000313" key="4">
    <source>
        <dbReference type="Proteomes" id="UP000224003"/>
    </source>
</evidence>
<protein>
    <recommendedName>
        <fullName evidence="5">Lipoprotein</fullName>
    </recommendedName>
</protein>
<feature type="signal peptide" evidence="2">
    <location>
        <begin position="1"/>
        <end position="21"/>
    </location>
</feature>
<name>A0A9X6WI21_BACTU</name>
<keyword evidence="2" id="KW-0732">Signal</keyword>
<evidence type="ECO:0000256" key="1">
    <source>
        <dbReference type="SAM" id="Coils"/>
    </source>
</evidence>
<accession>A0A9X6WI21</accession>
<reference evidence="3 4" key="1">
    <citation type="submission" date="2017-09" db="EMBL/GenBank/DDBJ databases">
        <title>Large-scale bioinformatics analysis of Bacillus genomes uncovers conserved roles of natural products in bacterial physiology.</title>
        <authorList>
            <consortium name="Agbiome Team Llc"/>
            <person name="Bleich R.M."/>
            <person name="Grubbs K.J."/>
            <person name="Santa Maria K.C."/>
            <person name="Allen S.E."/>
            <person name="Farag S."/>
            <person name="Shank E.A."/>
            <person name="Bowers A."/>
        </authorList>
    </citation>
    <scope>NUCLEOTIDE SEQUENCE [LARGE SCALE GENOMIC DNA]</scope>
    <source>
        <strain evidence="3 4">AFS085496</strain>
    </source>
</reference>
<dbReference type="EMBL" id="NUVX01000080">
    <property type="protein sequence ID" value="PFJ29143.1"/>
    <property type="molecule type" value="Genomic_DNA"/>
</dbReference>